<dbReference type="GO" id="GO:0016887">
    <property type="term" value="F:ATP hydrolysis activity"/>
    <property type="evidence" value="ECO:0007669"/>
    <property type="project" value="InterPro"/>
</dbReference>
<protein>
    <submittedName>
        <fullName evidence="12">Type I secretion system permease/ATPase</fullName>
    </submittedName>
</protein>
<dbReference type="GO" id="GO:0005524">
    <property type="term" value="F:ATP binding"/>
    <property type="evidence" value="ECO:0007669"/>
    <property type="project" value="UniProtKB-KW"/>
</dbReference>
<reference evidence="12 13" key="1">
    <citation type="submission" date="2018-10" db="EMBL/GenBank/DDBJ databases">
        <title>Xanthobacter tagetidis genome sequencing and assembly.</title>
        <authorList>
            <person name="Maclea K.S."/>
            <person name="Goen A.E."/>
            <person name="Fatima S.A."/>
        </authorList>
    </citation>
    <scope>NUCLEOTIDE SEQUENCE [LARGE SCALE GENOMIC DNA]</scope>
    <source>
        <strain evidence="12 13">ATCC 700314</strain>
    </source>
</reference>
<feature type="transmembrane region" description="Helical" evidence="9">
    <location>
        <begin position="152"/>
        <end position="181"/>
    </location>
</feature>
<comment type="caution">
    <text evidence="12">The sequence shown here is derived from an EMBL/GenBank/DDBJ whole genome shotgun (WGS) entry which is preliminary data.</text>
</comment>
<dbReference type="EMBL" id="RCTF01000001">
    <property type="protein sequence ID" value="RLP81439.1"/>
    <property type="molecule type" value="Genomic_DNA"/>
</dbReference>
<dbReference type="SUPFAM" id="SSF52540">
    <property type="entry name" value="P-loop containing nucleoside triphosphate hydrolases"/>
    <property type="match status" value="1"/>
</dbReference>
<dbReference type="PANTHER" id="PTHR24221:SF248">
    <property type="entry name" value="ABC TRANSPORTER TRANSMEMBRANE REGION"/>
    <property type="match status" value="1"/>
</dbReference>
<accession>A0A3L7ALX8</accession>
<dbReference type="Gene3D" id="1.20.1560.10">
    <property type="entry name" value="ABC transporter type 1, transmembrane domain"/>
    <property type="match status" value="1"/>
</dbReference>
<evidence type="ECO:0000256" key="2">
    <source>
        <dbReference type="ARBA" id="ARBA00005417"/>
    </source>
</evidence>
<dbReference type="InterPro" id="IPR003439">
    <property type="entry name" value="ABC_transporter-like_ATP-bd"/>
</dbReference>
<evidence type="ECO:0000256" key="5">
    <source>
        <dbReference type="ARBA" id="ARBA00022840"/>
    </source>
</evidence>
<dbReference type="Pfam" id="PF00005">
    <property type="entry name" value="ABC_tran"/>
    <property type="match status" value="1"/>
</dbReference>
<evidence type="ECO:0000313" key="13">
    <source>
        <dbReference type="Proteomes" id="UP000269692"/>
    </source>
</evidence>
<keyword evidence="6 9" id="KW-1133">Transmembrane helix</keyword>
<dbReference type="InterPro" id="IPR010128">
    <property type="entry name" value="ATPase_T1SS_PrtD-like"/>
</dbReference>
<dbReference type="InterPro" id="IPR036640">
    <property type="entry name" value="ABC1_TM_sf"/>
</dbReference>
<keyword evidence="5" id="KW-0067">ATP-binding</keyword>
<comment type="subcellular location">
    <subcellularLocation>
        <location evidence="1">Cell membrane</location>
        <topology evidence="1">Multi-pass membrane protein</topology>
    </subcellularLocation>
</comment>
<feature type="transmembrane region" description="Helical" evidence="9">
    <location>
        <begin position="62"/>
        <end position="82"/>
    </location>
</feature>
<feature type="domain" description="ABC transporter" evidence="10">
    <location>
        <begin position="340"/>
        <end position="580"/>
    </location>
</feature>
<feature type="region of interest" description="Disordered" evidence="8">
    <location>
        <begin position="572"/>
        <end position="592"/>
    </location>
</feature>
<keyword evidence="3 9" id="KW-0812">Transmembrane</keyword>
<dbReference type="Proteomes" id="UP000269692">
    <property type="component" value="Unassembled WGS sequence"/>
</dbReference>
<dbReference type="SMART" id="SM00382">
    <property type="entry name" value="AAA"/>
    <property type="match status" value="1"/>
</dbReference>
<dbReference type="SUPFAM" id="SSF90123">
    <property type="entry name" value="ABC transporter transmembrane region"/>
    <property type="match status" value="1"/>
</dbReference>
<evidence type="ECO:0000256" key="1">
    <source>
        <dbReference type="ARBA" id="ARBA00004651"/>
    </source>
</evidence>
<dbReference type="Pfam" id="PF00664">
    <property type="entry name" value="ABC_membrane"/>
    <property type="match status" value="1"/>
</dbReference>
<dbReference type="InterPro" id="IPR027417">
    <property type="entry name" value="P-loop_NTPase"/>
</dbReference>
<dbReference type="GO" id="GO:0034040">
    <property type="term" value="F:ATPase-coupled lipid transmembrane transporter activity"/>
    <property type="evidence" value="ECO:0007669"/>
    <property type="project" value="TreeGrafter"/>
</dbReference>
<dbReference type="GO" id="GO:0005886">
    <property type="term" value="C:plasma membrane"/>
    <property type="evidence" value="ECO:0007669"/>
    <property type="project" value="UniProtKB-SubCell"/>
</dbReference>
<dbReference type="InterPro" id="IPR003593">
    <property type="entry name" value="AAA+_ATPase"/>
</dbReference>
<dbReference type="PROSITE" id="PS00211">
    <property type="entry name" value="ABC_TRANSPORTER_1"/>
    <property type="match status" value="1"/>
</dbReference>
<dbReference type="GO" id="GO:0030256">
    <property type="term" value="C:type I protein secretion system complex"/>
    <property type="evidence" value="ECO:0007669"/>
    <property type="project" value="InterPro"/>
</dbReference>
<evidence type="ECO:0000256" key="3">
    <source>
        <dbReference type="ARBA" id="ARBA00022692"/>
    </source>
</evidence>
<evidence type="ECO:0000259" key="10">
    <source>
        <dbReference type="PROSITE" id="PS50893"/>
    </source>
</evidence>
<feature type="domain" description="ABC transmembrane type-1" evidence="11">
    <location>
        <begin position="29"/>
        <end position="307"/>
    </location>
</feature>
<dbReference type="NCBIfam" id="TIGR01842">
    <property type="entry name" value="type_I_sec_PrtD"/>
    <property type="match status" value="1"/>
</dbReference>
<dbReference type="InterPro" id="IPR039421">
    <property type="entry name" value="Type_1_exporter"/>
</dbReference>
<keyword evidence="13" id="KW-1185">Reference proteome</keyword>
<dbReference type="InterPro" id="IPR017871">
    <property type="entry name" value="ABC_transporter-like_CS"/>
</dbReference>
<dbReference type="InterPro" id="IPR011527">
    <property type="entry name" value="ABC1_TM_dom"/>
</dbReference>
<name>A0A3L7ALX8_9HYPH</name>
<gene>
    <name evidence="12" type="ORF">D9R14_00015</name>
</gene>
<dbReference type="AlphaFoldDB" id="A0A3L7ALX8"/>
<dbReference type="OrthoDB" id="9808328at2"/>
<keyword evidence="4" id="KW-0547">Nucleotide-binding</keyword>
<evidence type="ECO:0000256" key="8">
    <source>
        <dbReference type="SAM" id="MobiDB-lite"/>
    </source>
</evidence>
<proteinExistence type="inferred from homology"/>
<evidence type="ECO:0000259" key="11">
    <source>
        <dbReference type="PROSITE" id="PS50929"/>
    </source>
</evidence>
<dbReference type="Gene3D" id="3.40.50.300">
    <property type="entry name" value="P-loop containing nucleotide triphosphate hydrolases"/>
    <property type="match status" value="1"/>
</dbReference>
<dbReference type="RefSeq" id="WP_121621254.1">
    <property type="nucleotide sequence ID" value="NZ_JACIIW010000004.1"/>
</dbReference>
<dbReference type="PROSITE" id="PS50929">
    <property type="entry name" value="ABC_TM1F"/>
    <property type="match status" value="1"/>
</dbReference>
<dbReference type="GO" id="GO:0030253">
    <property type="term" value="P:protein secretion by the type I secretion system"/>
    <property type="evidence" value="ECO:0007669"/>
    <property type="project" value="InterPro"/>
</dbReference>
<feature type="transmembrane region" description="Helical" evidence="9">
    <location>
        <begin position="27"/>
        <end position="50"/>
    </location>
</feature>
<organism evidence="12 13">
    <name type="scientific">Xanthobacter tagetidis</name>
    <dbReference type="NCBI Taxonomy" id="60216"/>
    <lineage>
        <taxon>Bacteria</taxon>
        <taxon>Pseudomonadati</taxon>
        <taxon>Pseudomonadota</taxon>
        <taxon>Alphaproteobacteria</taxon>
        <taxon>Hyphomicrobiales</taxon>
        <taxon>Xanthobacteraceae</taxon>
        <taxon>Xanthobacter</taxon>
    </lineage>
</organism>
<feature type="transmembrane region" description="Helical" evidence="9">
    <location>
        <begin position="262"/>
        <end position="288"/>
    </location>
</feature>
<comment type="similarity">
    <text evidence="2">Belongs to the ABC transporter superfamily.</text>
</comment>
<evidence type="ECO:0000256" key="6">
    <source>
        <dbReference type="ARBA" id="ARBA00022989"/>
    </source>
</evidence>
<dbReference type="PANTHER" id="PTHR24221">
    <property type="entry name" value="ATP-BINDING CASSETTE SUB-FAMILY B"/>
    <property type="match status" value="1"/>
</dbReference>
<evidence type="ECO:0000313" key="12">
    <source>
        <dbReference type="EMBL" id="RLP81439.1"/>
    </source>
</evidence>
<keyword evidence="7 9" id="KW-0472">Membrane</keyword>
<evidence type="ECO:0000256" key="4">
    <source>
        <dbReference type="ARBA" id="ARBA00022741"/>
    </source>
</evidence>
<dbReference type="GO" id="GO:0140359">
    <property type="term" value="F:ABC-type transporter activity"/>
    <property type="evidence" value="ECO:0007669"/>
    <property type="project" value="InterPro"/>
</dbReference>
<sequence length="592" mass="61344">MTRRTRGSAAESRPGASPLGLRDLVPLVAGIGLFSVAVNILMLAGAIYMLQVYDRALPSRSLPTLVALTGLVIAAYAVQGVIDAARGRLLARLGATVEERLAPELFADGLHRTARLGAPGEFTAALRDLDQVRSFLSSPGPTVLFDAPFVPLFVGLCFLLHPWLGFTALAGAIVIVGLALAGEARSKARVKAATEVAARRAGFIEGARRGAEAAHALGMVGNMRARFAELDQESRAGNERLAVSSVNLAALSRSFRALLQSLLLGIGALLVLRGDATGGVMIAASILMGRALAPVELAAAHWKGYLAAREAWRRLAPRLAALRAQHAAERTALPAPLARLDVETVAVGAPGSGPAGGRPILQGVAFTLNAGEALALVGKSGAGKTCLLKVLAGLWAPAAGAVRLDGARLDQWEPDRLGRHLGYLPQDVALLDGTVAENIARFDAERDPEAVIAAGREAGVHDLILRLPSGYDTRIGEGGIALSAGQRQRVALARALYGAPFLVILDEPNAHLDAEGEAALLAAIERVKARGGIVVVAAHRASVIRAASHVATIRDGRLAAFGPRDEILARQGGAGESEAAAPTLVPLAGGRP</sequence>
<evidence type="ECO:0000256" key="7">
    <source>
        <dbReference type="ARBA" id="ARBA00023136"/>
    </source>
</evidence>
<dbReference type="PROSITE" id="PS50893">
    <property type="entry name" value="ABC_TRANSPORTER_2"/>
    <property type="match status" value="1"/>
</dbReference>
<evidence type="ECO:0000256" key="9">
    <source>
        <dbReference type="SAM" id="Phobius"/>
    </source>
</evidence>